<proteinExistence type="predicted"/>
<dbReference type="InterPro" id="IPR035093">
    <property type="entry name" value="RelE/ParE_toxin_dom_sf"/>
</dbReference>
<dbReference type="RefSeq" id="WP_378116384.1">
    <property type="nucleotide sequence ID" value="NZ_JBHRTF010000002.1"/>
</dbReference>
<dbReference type="Pfam" id="PF05016">
    <property type="entry name" value="ParE_toxin"/>
    <property type="match status" value="1"/>
</dbReference>
<evidence type="ECO:0000313" key="2">
    <source>
        <dbReference type="EMBL" id="MFC3114754.1"/>
    </source>
</evidence>
<protein>
    <submittedName>
        <fullName evidence="2">Type II toxin-antitoxin system RelE/ParE family toxin</fullName>
    </submittedName>
</protein>
<keyword evidence="1" id="KW-1277">Toxin-antitoxin system</keyword>
<dbReference type="Proteomes" id="UP001595555">
    <property type="component" value="Unassembled WGS sequence"/>
</dbReference>
<name>A0ABV7FEV1_9GAMM</name>
<organism evidence="2 3">
    <name type="scientific">Cellvibrio fontiphilus</name>
    <dbReference type="NCBI Taxonomy" id="1815559"/>
    <lineage>
        <taxon>Bacteria</taxon>
        <taxon>Pseudomonadati</taxon>
        <taxon>Pseudomonadota</taxon>
        <taxon>Gammaproteobacteria</taxon>
        <taxon>Cellvibrionales</taxon>
        <taxon>Cellvibrionaceae</taxon>
        <taxon>Cellvibrio</taxon>
    </lineage>
</organism>
<dbReference type="EMBL" id="JBHRTF010000002">
    <property type="protein sequence ID" value="MFC3114754.1"/>
    <property type="molecule type" value="Genomic_DNA"/>
</dbReference>
<sequence>MKEYRVIIKPTAERDLVERYQQIAEDSPQNASHWYFTLIAAIENLSVMAERCPVAPEDADLQLGIRHLVTGHYRVLYRINGAEVEVLHIRHSRHERRL</sequence>
<evidence type="ECO:0000256" key="1">
    <source>
        <dbReference type="ARBA" id="ARBA00022649"/>
    </source>
</evidence>
<keyword evidence="3" id="KW-1185">Reference proteome</keyword>
<reference evidence="3" key="1">
    <citation type="journal article" date="2019" name="Int. J. Syst. Evol. Microbiol.">
        <title>The Global Catalogue of Microorganisms (GCM) 10K type strain sequencing project: providing services to taxonomists for standard genome sequencing and annotation.</title>
        <authorList>
            <consortium name="The Broad Institute Genomics Platform"/>
            <consortium name="The Broad Institute Genome Sequencing Center for Infectious Disease"/>
            <person name="Wu L."/>
            <person name="Ma J."/>
        </authorList>
    </citation>
    <scope>NUCLEOTIDE SEQUENCE [LARGE SCALE GENOMIC DNA]</scope>
    <source>
        <strain evidence="3">KCTC 52237</strain>
    </source>
</reference>
<comment type="caution">
    <text evidence="2">The sequence shown here is derived from an EMBL/GenBank/DDBJ whole genome shotgun (WGS) entry which is preliminary data.</text>
</comment>
<evidence type="ECO:0000313" key="3">
    <source>
        <dbReference type="Proteomes" id="UP001595555"/>
    </source>
</evidence>
<dbReference type="InterPro" id="IPR007712">
    <property type="entry name" value="RelE/ParE_toxin"/>
</dbReference>
<gene>
    <name evidence="2" type="ORF">ACFODX_04230</name>
</gene>
<dbReference type="Gene3D" id="3.30.2310.20">
    <property type="entry name" value="RelE-like"/>
    <property type="match status" value="1"/>
</dbReference>
<accession>A0ABV7FEV1</accession>